<name>A0A3B1AKF2_9ZZZZ</name>
<dbReference type="AlphaFoldDB" id="A0A3B1AKF2"/>
<protein>
    <submittedName>
        <fullName evidence="7">Uncharacterized UPF0118 membrane protein</fullName>
    </submittedName>
</protein>
<feature type="transmembrane region" description="Helical" evidence="6">
    <location>
        <begin position="288"/>
        <end position="310"/>
    </location>
</feature>
<keyword evidence="4 6" id="KW-1133">Transmembrane helix</keyword>
<evidence type="ECO:0000256" key="5">
    <source>
        <dbReference type="ARBA" id="ARBA00023136"/>
    </source>
</evidence>
<evidence type="ECO:0000256" key="4">
    <source>
        <dbReference type="ARBA" id="ARBA00022989"/>
    </source>
</evidence>
<gene>
    <name evidence="7" type="ORF">MNBD_GAMMA22-449</name>
</gene>
<sequence length="347" mass="37371">MQSMSSGTRFLLVSAAFVIVIAGIKTASAIIIPVLLSGFIAVISAPAFFWLNSKRIPTIFSLFIVMAVVILIALLLASLVGSSINDFSQSMPLYQSRIDAIFQGGFKWLTNVGIDLSGVAVTEYFDPAIAMKYVAKILSEFGNVLTNGFLILLAVIFILLESSSFNSKIKTAFGDQANTQFHVDKFLESLKKYMAIKAAVSLLTGVIIAIFLWLLGVKYPLLWGLLAFLFNFIPNLGSILAAIPAVLMALIQLGSGAAISVAVVYVVVNIVVGNVIEPKFMGRGVGLSTLVVFLSLVFWGWILGPVGMLLSVPLTMTLKIALESNNESKWIAILLGPESEHEVSSKE</sequence>
<evidence type="ECO:0000256" key="1">
    <source>
        <dbReference type="ARBA" id="ARBA00004141"/>
    </source>
</evidence>
<dbReference type="PANTHER" id="PTHR21716:SF64">
    <property type="entry name" value="AI-2 TRANSPORT PROTEIN TQSA"/>
    <property type="match status" value="1"/>
</dbReference>
<dbReference type="PANTHER" id="PTHR21716">
    <property type="entry name" value="TRANSMEMBRANE PROTEIN"/>
    <property type="match status" value="1"/>
</dbReference>
<reference evidence="7" key="1">
    <citation type="submission" date="2018-06" db="EMBL/GenBank/DDBJ databases">
        <authorList>
            <person name="Zhirakovskaya E."/>
        </authorList>
    </citation>
    <scope>NUCLEOTIDE SEQUENCE</scope>
</reference>
<feature type="transmembrane region" description="Helical" evidence="6">
    <location>
        <begin position="257"/>
        <end position="276"/>
    </location>
</feature>
<feature type="transmembrane region" description="Helical" evidence="6">
    <location>
        <begin position="221"/>
        <end position="250"/>
    </location>
</feature>
<feature type="transmembrane region" description="Helical" evidence="6">
    <location>
        <begin position="58"/>
        <end position="84"/>
    </location>
</feature>
<organism evidence="7">
    <name type="scientific">hydrothermal vent metagenome</name>
    <dbReference type="NCBI Taxonomy" id="652676"/>
    <lineage>
        <taxon>unclassified sequences</taxon>
        <taxon>metagenomes</taxon>
        <taxon>ecological metagenomes</taxon>
    </lineage>
</organism>
<comment type="similarity">
    <text evidence="2">Belongs to the autoinducer-2 exporter (AI-2E) (TC 2.A.86) family.</text>
</comment>
<proteinExistence type="inferred from homology"/>
<feature type="transmembrane region" description="Helical" evidence="6">
    <location>
        <begin position="7"/>
        <end position="24"/>
    </location>
</feature>
<evidence type="ECO:0000313" key="7">
    <source>
        <dbReference type="EMBL" id="VAX02191.1"/>
    </source>
</evidence>
<evidence type="ECO:0000256" key="6">
    <source>
        <dbReference type="SAM" id="Phobius"/>
    </source>
</evidence>
<feature type="transmembrane region" description="Helical" evidence="6">
    <location>
        <begin position="30"/>
        <end position="51"/>
    </location>
</feature>
<feature type="transmembrane region" description="Helical" evidence="6">
    <location>
        <begin position="195"/>
        <end position="215"/>
    </location>
</feature>
<feature type="transmembrane region" description="Helical" evidence="6">
    <location>
        <begin position="141"/>
        <end position="160"/>
    </location>
</feature>
<dbReference type="GO" id="GO:0016020">
    <property type="term" value="C:membrane"/>
    <property type="evidence" value="ECO:0007669"/>
    <property type="project" value="UniProtKB-SubCell"/>
</dbReference>
<keyword evidence="3 6" id="KW-0812">Transmembrane</keyword>
<accession>A0A3B1AKF2</accession>
<dbReference type="InterPro" id="IPR002549">
    <property type="entry name" value="AI-2E-like"/>
</dbReference>
<dbReference type="EMBL" id="UOFS01000054">
    <property type="protein sequence ID" value="VAX02191.1"/>
    <property type="molecule type" value="Genomic_DNA"/>
</dbReference>
<dbReference type="Pfam" id="PF01594">
    <property type="entry name" value="AI-2E_transport"/>
    <property type="match status" value="1"/>
</dbReference>
<keyword evidence="5 6" id="KW-0472">Membrane</keyword>
<evidence type="ECO:0000256" key="3">
    <source>
        <dbReference type="ARBA" id="ARBA00022692"/>
    </source>
</evidence>
<comment type="subcellular location">
    <subcellularLocation>
        <location evidence="1">Membrane</location>
        <topology evidence="1">Multi-pass membrane protein</topology>
    </subcellularLocation>
</comment>
<evidence type="ECO:0000256" key="2">
    <source>
        <dbReference type="ARBA" id="ARBA00009773"/>
    </source>
</evidence>
<dbReference type="GO" id="GO:0055085">
    <property type="term" value="P:transmembrane transport"/>
    <property type="evidence" value="ECO:0007669"/>
    <property type="project" value="TreeGrafter"/>
</dbReference>